<organism evidence="2 3">
    <name type="scientific">Geodermatophilus obscurus (strain ATCC 25078 / DSM 43160 / JCM 3152 / CCUG 61914 / KCC A-0152 / KCTC 9177 / NBRC 13315 / NRRL B-3577 / G-20)</name>
    <dbReference type="NCBI Taxonomy" id="526225"/>
    <lineage>
        <taxon>Bacteria</taxon>
        <taxon>Bacillati</taxon>
        <taxon>Actinomycetota</taxon>
        <taxon>Actinomycetes</taxon>
        <taxon>Geodermatophilales</taxon>
        <taxon>Geodermatophilaceae</taxon>
        <taxon>Geodermatophilus</taxon>
    </lineage>
</organism>
<dbReference type="Proteomes" id="UP000001382">
    <property type="component" value="Chromosome"/>
</dbReference>
<reference evidence="3" key="2">
    <citation type="submission" date="2010-01" db="EMBL/GenBank/DDBJ databases">
        <title>The complete genome of Geodermatophilus obscurus DSM 43160.</title>
        <authorList>
            <consortium name="US DOE Joint Genome Institute (JGI-PGF)"/>
            <person name="Lucas S."/>
            <person name="Copeland A."/>
            <person name="Lapidus A."/>
            <person name="Glavina del Rio T."/>
            <person name="Dalin E."/>
            <person name="Tice H."/>
            <person name="Bruce D."/>
            <person name="Goodwin L."/>
            <person name="Pitluck S."/>
            <person name="Kyrpides N."/>
            <person name="Mavromatis K."/>
            <person name="Ivanova N."/>
            <person name="Munk A.C."/>
            <person name="Brettin T."/>
            <person name="Detter J.C."/>
            <person name="Han C."/>
            <person name="Larimer F."/>
            <person name="Land M."/>
            <person name="Hauser L."/>
            <person name="Markowitz V."/>
            <person name="Cheng J.-F."/>
            <person name="Hugenholtz P."/>
            <person name="Woyke T."/>
            <person name="Wu D."/>
            <person name="Jando M."/>
            <person name="Schneider S."/>
            <person name="Klenk H.-P."/>
            <person name="Eisen J.A."/>
        </authorList>
    </citation>
    <scope>NUCLEOTIDE SEQUENCE [LARGE SCALE GENOMIC DNA]</scope>
    <source>
        <strain evidence="3">ATCC 25078 / DSM 43160 / JCM 3152 / KCC A-0152 / KCTC 9177 / NBRC 13315 / NRRL B-3577 / G-20</strain>
    </source>
</reference>
<dbReference type="AlphaFoldDB" id="D2SCV8"/>
<keyword evidence="3" id="KW-1185">Reference proteome</keyword>
<dbReference type="EMBL" id="CP001867">
    <property type="protein sequence ID" value="ADB74343.1"/>
    <property type="molecule type" value="Genomic_DNA"/>
</dbReference>
<sequence length="271" mass="27489">MSSCGDAADWAVAVVPPGVCVRVSDGNCPLGRRGTRPTASPRWAVVSQAKAPSRTPSGVACSARVACSSSSAARRTPSSSPPRRPRVRPSPLTKWNASSASAPSRTIPGTSATETDSNPAAARTRRTWSGSDRPNGPGASPGGSGSGRPAARVRRSTSSHSLRASGCHDSSASRPAERRARATLPKAATGSPKNIAPNRLRATSNAAGSKGCTWASPWTNVVLASPAAALRRRASASSGADRSIPVACPSGAARAAARVEMPAPQPTSSTR</sequence>
<evidence type="ECO:0000313" key="3">
    <source>
        <dbReference type="Proteomes" id="UP000001382"/>
    </source>
</evidence>
<feature type="compositionally biased region" description="Polar residues" evidence="1">
    <location>
        <begin position="93"/>
        <end position="118"/>
    </location>
</feature>
<protein>
    <submittedName>
        <fullName evidence="2">Uncharacterized protein</fullName>
    </submittedName>
</protein>
<accession>D2SCV8</accession>
<evidence type="ECO:0000313" key="2">
    <source>
        <dbReference type="EMBL" id="ADB74343.1"/>
    </source>
</evidence>
<feature type="region of interest" description="Disordered" evidence="1">
    <location>
        <begin position="27"/>
        <end position="211"/>
    </location>
</feature>
<feature type="compositionally biased region" description="Low complexity" evidence="1">
    <location>
        <begin position="60"/>
        <end position="78"/>
    </location>
</feature>
<name>D2SCV8_GEOOG</name>
<proteinExistence type="predicted"/>
<dbReference type="HOGENOM" id="CLU_1025877_0_0_11"/>
<reference evidence="2 3" key="1">
    <citation type="journal article" date="2010" name="Stand. Genomic Sci.">
        <title>Complete genome sequence of Geodermatophilus obscurus type strain (G-20).</title>
        <authorList>
            <person name="Ivanova N."/>
            <person name="Sikorski J."/>
            <person name="Jando M."/>
            <person name="Munk C."/>
            <person name="Lapidus A."/>
            <person name="Glavina Del Rio T."/>
            <person name="Copeland A."/>
            <person name="Tice H."/>
            <person name="Cheng J.-F."/>
            <person name="Lucas S."/>
            <person name="Chen F."/>
            <person name="Nolan M."/>
            <person name="Bruce D."/>
            <person name="Goodwin L."/>
            <person name="Pitluck S."/>
            <person name="Mavromatis K."/>
            <person name="Mikhailova N."/>
            <person name="Pati A."/>
            <person name="Chen A."/>
            <person name="Palaniappan K."/>
            <person name="Land M."/>
            <person name="Hauser L."/>
            <person name="Chang Y.-J."/>
            <person name="Jeffries C.D."/>
            <person name="Meincke L."/>
            <person name="Brettin T."/>
            <person name="Detter J.C."/>
            <person name="Detter J.C."/>
            <person name="Rohde M."/>
            <person name="Goeker M."/>
            <person name="Bristow J."/>
            <person name="Eisen J.A."/>
            <person name="Markowitz V."/>
            <person name="Hugenholtz P."/>
            <person name="Kyrpides N.C."/>
            <person name="Klenk H.-P."/>
        </authorList>
    </citation>
    <scope>NUCLEOTIDE SEQUENCE [LARGE SCALE GENOMIC DNA]</scope>
    <source>
        <strain evidence="3">ATCC 25078 / DSM 43160 / JCM 3152 / KCC A-0152 / KCTC 9177 / NBRC 13315 / NRRL B-3577 / G-20</strain>
    </source>
</reference>
<dbReference type="STRING" id="526225.Gobs_1626"/>
<evidence type="ECO:0000256" key="1">
    <source>
        <dbReference type="SAM" id="MobiDB-lite"/>
    </source>
</evidence>
<dbReference type="KEGG" id="gob:Gobs_1626"/>
<gene>
    <name evidence="2" type="ordered locus">Gobs_1626</name>
</gene>